<evidence type="ECO:0000313" key="10">
    <source>
        <dbReference type="EMBL" id="OTP65271.1"/>
    </source>
</evidence>
<evidence type="ECO:0000259" key="9">
    <source>
        <dbReference type="Pfam" id="PF00291"/>
    </source>
</evidence>
<dbReference type="GO" id="GO:0030378">
    <property type="term" value="F:serine racemase activity"/>
    <property type="evidence" value="ECO:0007669"/>
    <property type="project" value="TreeGrafter"/>
</dbReference>
<keyword evidence="7" id="KW-0663">Pyridoxal phosphate</keyword>
<dbReference type="PANTHER" id="PTHR43050">
    <property type="entry name" value="SERINE / THREONINE RACEMASE FAMILY MEMBER"/>
    <property type="match status" value="1"/>
</dbReference>
<reference evidence="10 11" key="1">
    <citation type="submission" date="2017-03" db="EMBL/GenBank/DDBJ databases">
        <title>Genome analysis of strain PAMC 26577.</title>
        <authorList>
            <person name="Oh H.-M."/>
            <person name="Yang J.-A."/>
        </authorList>
    </citation>
    <scope>NUCLEOTIDE SEQUENCE [LARGE SCALE GENOMIC DNA]</scope>
    <source>
        <strain evidence="10 11">PAMC 26577</strain>
    </source>
</reference>
<dbReference type="Proteomes" id="UP000195221">
    <property type="component" value="Unassembled WGS sequence"/>
</dbReference>
<sequence length="342" mass="36068">MSRVFPAKMTKFKLPTRLDVLDAAHVLDGVAINTPLLRSERLSRMTEGEVYIKLESLQHTGAFKFRGAFNCLSRLDRSQYTDGVLAYSTGNHGQAIATVAKLLGLRATVVMPTDAPAVKIEKARAQGATIVLYDRTRESREDIARQIGETGRYATVPPGDHPDIIAGQGTVALEALNRLGPGKVDVLIIPCGGGGLAAGTCLARDATSALAEVWIAEPNGFDDTRRSLASGFRETNSASVISACDALLAPTPAELPFAINRTGVARALSANDLQVFSAMKLIFEEFRVAVEPGGAVAVASVVASVLSEPLALHGKVIVIVASGGNVDANLFSEVIQTAECIC</sequence>
<keyword evidence="8" id="KW-0456">Lyase</keyword>
<evidence type="ECO:0000256" key="3">
    <source>
        <dbReference type="ARBA" id="ARBA00001936"/>
    </source>
</evidence>
<evidence type="ECO:0000256" key="5">
    <source>
        <dbReference type="ARBA" id="ARBA00010869"/>
    </source>
</evidence>
<evidence type="ECO:0000256" key="2">
    <source>
        <dbReference type="ARBA" id="ARBA00001933"/>
    </source>
</evidence>
<comment type="similarity">
    <text evidence="5">Belongs to the serine/threonine dehydratase family.</text>
</comment>
<dbReference type="GO" id="GO:0005524">
    <property type="term" value="F:ATP binding"/>
    <property type="evidence" value="ECO:0007669"/>
    <property type="project" value="TreeGrafter"/>
</dbReference>
<dbReference type="Gene3D" id="3.40.50.1100">
    <property type="match status" value="2"/>
</dbReference>
<evidence type="ECO:0000256" key="7">
    <source>
        <dbReference type="ARBA" id="ARBA00022898"/>
    </source>
</evidence>
<evidence type="ECO:0000256" key="8">
    <source>
        <dbReference type="ARBA" id="ARBA00023239"/>
    </source>
</evidence>
<dbReference type="GO" id="GO:0000287">
    <property type="term" value="F:magnesium ion binding"/>
    <property type="evidence" value="ECO:0007669"/>
    <property type="project" value="TreeGrafter"/>
</dbReference>
<comment type="cofactor">
    <cofactor evidence="1">
        <name>Ca(2+)</name>
        <dbReference type="ChEBI" id="CHEBI:29108"/>
    </cofactor>
</comment>
<comment type="cofactor">
    <cofactor evidence="2">
        <name>pyridoxal 5'-phosphate</name>
        <dbReference type="ChEBI" id="CHEBI:597326"/>
    </cofactor>
</comment>
<evidence type="ECO:0000256" key="1">
    <source>
        <dbReference type="ARBA" id="ARBA00001913"/>
    </source>
</evidence>
<name>A0A242M2G7_CABSO</name>
<gene>
    <name evidence="10" type="ORF">PAMC26577_40595</name>
</gene>
<feature type="domain" description="Tryptophan synthase beta chain-like PALP" evidence="9">
    <location>
        <begin position="32"/>
        <end position="323"/>
    </location>
</feature>
<dbReference type="EMBL" id="NBTZ01000182">
    <property type="protein sequence ID" value="OTP65271.1"/>
    <property type="molecule type" value="Genomic_DNA"/>
</dbReference>
<dbReference type="GO" id="GO:0070179">
    <property type="term" value="P:D-serine biosynthetic process"/>
    <property type="evidence" value="ECO:0007669"/>
    <property type="project" value="TreeGrafter"/>
</dbReference>
<proteinExistence type="inferred from homology"/>
<comment type="cofactor">
    <cofactor evidence="3">
        <name>Mn(2+)</name>
        <dbReference type="ChEBI" id="CHEBI:29035"/>
    </cofactor>
</comment>
<evidence type="ECO:0000313" key="11">
    <source>
        <dbReference type="Proteomes" id="UP000195221"/>
    </source>
</evidence>
<dbReference type="AlphaFoldDB" id="A0A242M2G7"/>
<dbReference type="GO" id="GO:0018114">
    <property type="term" value="F:threonine racemase activity"/>
    <property type="evidence" value="ECO:0007669"/>
    <property type="project" value="TreeGrafter"/>
</dbReference>
<evidence type="ECO:0000256" key="6">
    <source>
        <dbReference type="ARBA" id="ARBA00022842"/>
    </source>
</evidence>
<dbReference type="InterPro" id="IPR001926">
    <property type="entry name" value="TrpB-like_PALP"/>
</dbReference>
<comment type="cofactor">
    <cofactor evidence="4">
        <name>Mg(2+)</name>
        <dbReference type="ChEBI" id="CHEBI:18420"/>
    </cofactor>
</comment>
<dbReference type="InterPro" id="IPR036052">
    <property type="entry name" value="TrpB-like_PALP_sf"/>
</dbReference>
<dbReference type="GO" id="GO:0030170">
    <property type="term" value="F:pyridoxal phosphate binding"/>
    <property type="evidence" value="ECO:0007669"/>
    <property type="project" value="InterPro"/>
</dbReference>
<accession>A0A242M2G7</accession>
<dbReference type="PANTHER" id="PTHR43050:SF1">
    <property type="entry name" value="SERINE RACEMASE"/>
    <property type="match status" value="1"/>
</dbReference>
<protein>
    <submittedName>
        <fullName evidence="10">Threonine dehydratase, catabolic</fullName>
    </submittedName>
</protein>
<dbReference type="SUPFAM" id="SSF53686">
    <property type="entry name" value="Tryptophan synthase beta subunit-like PLP-dependent enzymes"/>
    <property type="match status" value="1"/>
</dbReference>
<dbReference type="InterPro" id="IPR000634">
    <property type="entry name" value="Ser/Thr_deHydtase_PyrdxlP-BS"/>
</dbReference>
<dbReference type="PROSITE" id="PS00165">
    <property type="entry name" value="DEHYDRATASE_SER_THR"/>
    <property type="match status" value="1"/>
</dbReference>
<evidence type="ECO:0000256" key="4">
    <source>
        <dbReference type="ARBA" id="ARBA00001946"/>
    </source>
</evidence>
<organism evidence="10 11">
    <name type="scientific">Caballeronia sordidicola</name>
    <name type="common">Burkholderia sordidicola</name>
    <dbReference type="NCBI Taxonomy" id="196367"/>
    <lineage>
        <taxon>Bacteria</taxon>
        <taxon>Pseudomonadati</taxon>
        <taxon>Pseudomonadota</taxon>
        <taxon>Betaproteobacteria</taxon>
        <taxon>Burkholderiales</taxon>
        <taxon>Burkholderiaceae</taxon>
        <taxon>Caballeronia</taxon>
    </lineage>
</organism>
<comment type="caution">
    <text evidence="10">The sequence shown here is derived from an EMBL/GenBank/DDBJ whole genome shotgun (WGS) entry which is preliminary data.</text>
</comment>
<keyword evidence="6" id="KW-0460">Magnesium</keyword>
<dbReference type="Pfam" id="PF00291">
    <property type="entry name" value="PALP"/>
    <property type="match status" value="1"/>
</dbReference>
<dbReference type="GO" id="GO:0003941">
    <property type="term" value="F:L-serine ammonia-lyase activity"/>
    <property type="evidence" value="ECO:0007669"/>
    <property type="project" value="TreeGrafter"/>
</dbReference>
<dbReference type="FunFam" id="3.40.50.1100:FF:000005">
    <property type="entry name" value="Threonine dehydratase catabolic"/>
    <property type="match status" value="1"/>
</dbReference>
<dbReference type="CDD" id="cd01562">
    <property type="entry name" value="Thr-dehyd"/>
    <property type="match status" value="1"/>
</dbReference>